<feature type="transmembrane region" description="Helical" evidence="2">
    <location>
        <begin position="33"/>
        <end position="53"/>
    </location>
</feature>
<name>A0A851HLX1_9GAMM</name>
<dbReference type="Proteomes" id="UP000536442">
    <property type="component" value="Unassembled WGS sequence"/>
</dbReference>
<dbReference type="AlphaFoldDB" id="A0A851HLX1"/>
<evidence type="ECO:0000313" key="4">
    <source>
        <dbReference type="EMBL" id="NWN90544.1"/>
    </source>
</evidence>
<proteinExistence type="predicted"/>
<keyword evidence="4" id="KW-0378">Hydrolase</keyword>
<dbReference type="SUPFAM" id="SSF56219">
    <property type="entry name" value="DNase I-like"/>
    <property type="match status" value="1"/>
</dbReference>
<accession>A0A851HLX1</accession>
<sequence length="365" mass="41351">MLTTASVLTAFIVLATLLPLWRNPHWSVRSFDFPRLQLCILALFLIIAQLLFLDLTRPLSQVLVAVTVLALAVQLWWILPYTMIWPKEVKDARVSISPDQTLTILTSNVLTPNRNAAALIALVREYKPDILVTLESDQWWEDQLAVLQSDMPYTIMCPLDNLYGMHVFSRLPLHESEVQFLIEEKVPSMHALVELRSGDTVRAHFVHPAPPSPTENDESKERDAELVVVGRSVADSDEPVIVTGDLNDVAWSPTTRLFRKVSGLLDPRVGRGFFSTFHADYWFLRWPLDHLFHSQEFTVVSVARLPSIGSDHFPFLTCLAFAPLRGRDQEPLKPDADDQDRATELAREQRASKHDVPEPGESDPH</sequence>
<dbReference type="Gene3D" id="3.60.10.10">
    <property type="entry name" value="Endonuclease/exonuclease/phosphatase"/>
    <property type="match status" value="1"/>
</dbReference>
<evidence type="ECO:0000259" key="3">
    <source>
        <dbReference type="Pfam" id="PF03372"/>
    </source>
</evidence>
<gene>
    <name evidence="4" type="ORF">HLV39_03390</name>
</gene>
<keyword evidence="2" id="KW-0472">Membrane</keyword>
<feature type="region of interest" description="Disordered" evidence="1">
    <location>
        <begin position="327"/>
        <end position="365"/>
    </location>
</feature>
<evidence type="ECO:0000256" key="2">
    <source>
        <dbReference type="SAM" id="Phobius"/>
    </source>
</evidence>
<feature type="domain" description="Endonuclease/exonuclease/phosphatase" evidence="3">
    <location>
        <begin position="105"/>
        <end position="312"/>
    </location>
</feature>
<dbReference type="GO" id="GO:0004519">
    <property type="term" value="F:endonuclease activity"/>
    <property type="evidence" value="ECO:0007669"/>
    <property type="project" value="UniProtKB-KW"/>
</dbReference>
<keyword evidence="2" id="KW-0812">Transmembrane</keyword>
<dbReference type="InterPro" id="IPR005135">
    <property type="entry name" value="Endo/exonuclease/phosphatase"/>
</dbReference>
<dbReference type="Pfam" id="PF03372">
    <property type="entry name" value="Exo_endo_phos"/>
    <property type="match status" value="1"/>
</dbReference>
<keyword evidence="4" id="KW-0540">Nuclease</keyword>
<keyword evidence="4" id="KW-0255">Endonuclease</keyword>
<evidence type="ECO:0000256" key="1">
    <source>
        <dbReference type="SAM" id="MobiDB-lite"/>
    </source>
</evidence>
<comment type="caution">
    <text evidence="4">The sequence shown here is derived from an EMBL/GenBank/DDBJ whole genome shotgun (WGS) entry which is preliminary data.</text>
</comment>
<feature type="transmembrane region" description="Helical" evidence="2">
    <location>
        <begin position="6"/>
        <end position="21"/>
    </location>
</feature>
<dbReference type="EMBL" id="JABEVQ010000002">
    <property type="protein sequence ID" value="NWN90544.1"/>
    <property type="molecule type" value="Genomic_DNA"/>
</dbReference>
<reference evidence="4 5" key="1">
    <citation type="submission" date="2020-03" db="EMBL/GenBank/DDBJ databases">
        <title>Metagenomic, metatranscriptomic, and metabolomic analyses revealed the key microbes and metabolic features during the fermentation of ganjang, Korean traditional soy sauce.</title>
        <authorList>
            <person name="Chun B.H."/>
            <person name="Jeon C.O."/>
        </authorList>
    </citation>
    <scope>NUCLEOTIDE SEQUENCE [LARGE SCALE GENOMIC DNA]</scope>
    <source>
        <strain evidence="4 5">KG14</strain>
    </source>
</reference>
<organism evidence="4 5">
    <name type="scientific">Marinobacter adhaerens</name>
    <dbReference type="NCBI Taxonomy" id="1033846"/>
    <lineage>
        <taxon>Bacteria</taxon>
        <taxon>Pseudomonadati</taxon>
        <taxon>Pseudomonadota</taxon>
        <taxon>Gammaproteobacteria</taxon>
        <taxon>Pseudomonadales</taxon>
        <taxon>Marinobacteraceae</taxon>
        <taxon>Marinobacter</taxon>
    </lineage>
</organism>
<evidence type="ECO:0000313" key="5">
    <source>
        <dbReference type="Proteomes" id="UP000536442"/>
    </source>
</evidence>
<dbReference type="InterPro" id="IPR036691">
    <property type="entry name" value="Endo/exonu/phosph_ase_sf"/>
</dbReference>
<protein>
    <submittedName>
        <fullName evidence="4">Endonuclease</fullName>
    </submittedName>
</protein>
<keyword evidence="2" id="KW-1133">Transmembrane helix</keyword>
<feature type="transmembrane region" description="Helical" evidence="2">
    <location>
        <begin position="59"/>
        <end position="79"/>
    </location>
</feature>
<keyword evidence="5" id="KW-1185">Reference proteome</keyword>